<dbReference type="GeneID" id="87860825"/>
<dbReference type="PANTHER" id="PTHR13593:SF113">
    <property type="entry name" value="SI:DKEY-266F7.9"/>
    <property type="match status" value="1"/>
</dbReference>
<dbReference type="EMBL" id="JAUEPP010000001">
    <property type="protein sequence ID" value="KAK3355090.1"/>
    <property type="molecule type" value="Genomic_DNA"/>
</dbReference>
<feature type="domain" description="Phosphatidylinositol-specific phospholipase C X" evidence="2">
    <location>
        <begin position="226"/>
        <end position="432"/>
    </location>
</feature>
<feature type="region of interest" description="Disordered" evidence="1">
    <location>
        <begin position="272"/>
        <end position="337"/>
    </location>
</feature>
<dbReference type="InterPro" id="IPR017946">
    <property type="entry name" value="PLC-like_Pdiesterase_TIM-brl"/>
</dbReference>
<keyword evidence="4" id="KW-1185">Reference proteome</keyword>
<proteinExistence type="predicted"/>
<dbReference type="AlphaFoldDB" id="A0AAE0JPH6"/>
<dbReference type="PROSITE" id="PS50007">
    <property type="entry name" value="PIPLC_X_DOMAIN"/>
    <property type="match status" value="1"/>
</dbReference>
<dbReference type="SUPFAM" id="SSF51695">
    <property type="entry name" value="PLC-like phosphodiesterases"/>
    <property type="match status" value="1"/>
</dbReference>
<feature type="compositionally biased region" description="Low complexity" evidence="1">
    <location>
        <begin position="273"/>
        <end position="291"/>
    </location>
</feature>
<sequence>MSSYLETRAYALPHKAATVPIVLPSTRRNGRIDTVKMVKMGNLTIRNLTITPLELKEVERHEDPTKARKPNGLAKITARITGKSNKSSPPAPTAAAATDNLNGAAKEPGAASKQDITDVHIQPFSEHETSIPLPDASKGESLRLTFSEPGTPYTYSVSIPGPSPRSIVMKANPPPQDQNQDQQDQQDQQVPPSDREFTLIYMPHHSFLAIFSSAHLNRWMAELDPSYPLSALSIPGTHNSPTCYVSLPSVRCQAVSVREQLDNGVRFLDVRVSCPSPSSRSPSPTKTASPRLDTPDSIPGAYPISPTSTQTETRTDTNPPAPQPELSPQAPEPAYKDKTKAPNLSLVHSAFPVALSGTRYFHDLLSECYAFLDANPSETLLMSIKREGTGRGTDQNLSTYMAARYLTPDRWYTKPEIPTLEQARGRIVLVRRFLLDPSLQASGMGIDGSVWPDNCADGTCGSETIRIQDYYEVGQTQHIEKKIGFAREQLMRAAQQVFVPPGMPGSEAAGGPLPLFINFLSGSNFFNASCWPEKIAAKINPSMIEYLCMGHGAPQKQPGELTVGDAGTGIVVTDWVGNSGDWDLIRCIVGWNARLQLRR</sequence>
<protein>
    <submittedName>
        <fullName evidence="3">PLC-like phosphodiesterase</fullName>
    </submittedName>
</protein>
<feature type="compositionally biased region" description="Low complexity" evidence="1">
    <location>
        <begin position="177"/>
        <end position="192"/>
    </location>
</feature>
<dbReference type="PANTHER" id="PTHR13593">
    <property type="match status" value="1"/>
</dbReference>
<feature type="compositionally biased region" description="Polar residues" evidence="1">
    <location>
        <begin position="305"/>
        <end position="318"/>
    </location>
</feature>
<organism evidence="3 4">
    <name type="scientific">Neurospora tetraspora</name>
    <dbReference type="NCBI Taxonomy" id="94610"/>
    <lineage>
        <taxon>Eukaryota</taxon>
        <taxon>Fungi</taxon>
        <taxon>Dikarya</taxon>
        <taxon>Ascomycota</taxon>
        <taxon>Pezizomycotina</taxon>
        <taxon>Sordariomycetes</taxon>
        <taxon>Sordariomycetidae</taxon>
        <taxon>Sordariales</taxon>
        <taxon>Sordariaceae</taxon>
        <taxon>Neurospora</taxon>
    </lineage>
</organism>
<dbReference type="RefSeq" id="XP_062686468.1">
    <property type="nucleotide sequence ID" value="XM_062823671.1"/>
</dbReference>
<dbReference type="InterPro" id="IPR051057">
    <property type="entry name" value="PI-PLC_domain"/>
</dbReference>
<evidence type="ECO:0000313" key="3">
    <source>
        <dbReference type="EMBL" id="KAK3355090.1"/>
    </source>
</evidence>
<accession>A0AAE0JPH6</accession>
<feature type="region of interest" description="Disordered" evidence="1">
    <location>
        <begin position="142"/>
        <end position="192"/>
    </location>
</feature>
<comment type="caution">
    <text evidence="3">The sequence shown here is derived from an EMBL/GenBank/DDBJ whole genome shotgun (WGS) entry which is preliminary data.</text>
</comment>
<evidence type="ECO:0000259" key="2">
    <source>
        <dbReference type="Pfam" id="PF00388"/>
    </source>
</evidence>
<reference evidence="3" key="2">
    <citation type="submission" date="2023-06" db="EMBL/GenBank/DDBJ databases">
        <authorList>
            <consortium name="Lawrence Berkeley National Laboratory"/>
            <person name="Haridas S."/>
            <person name="Hensen N."/>
            <person name="Bonometti L."/>
            <person name="Westerberg I."/>
            <person name="Brannstrom I.O."/>
            <person name="Guillou S."/>
            <person name="Cros-Aarteil S."/>
            <person name="Calhoun S."/>
            <person name="Kuo A."/>
            <person name="Mondo S."/>
            <person name="Pangilinan J."/>
            <person name="Riley R."/>
            <person name="Labutti K."/>
            <person name="Andreopoulos B."/>
            <person name="Lipzen A."/>
            <person name="Chen C."/>
            <person name="Yanf M."/>
            <person name="Daum C."/>
            <person name="Ng V."/>
            <person name="Clum A."/>
            <person name="Steindorff A."/>
            <person name="Ohm R."/>
            <person name="Martin F."/>
            <person name="Silar P."/>
            <person name="Natvig D."/>
            <person name="Lalanne C."/>
            <person name="Gautier V."/>
            <person name="Ament-Velasquez S.L."/>
            <person name="Kruys A."/>
            <person name="Hutchinson M.I."/>
            <person name="Powell A.J."/>
            <person name="Barry K."/>
            <person name="Miller A.N."/>
            <person name="Grigoriev I.V."/>
            <person name="Debuchy R."/>
            <person name="Gladieux P."/>
            <person name="Thoren M.H."/>
            <person name="Johannesson H."/>
        </authorList>
    </citation>
    <scope>NUCLEOTIDE SEQUENCE</scope>
    <source>
        <strain evidence="3">CBS 560.94</strain>
    </source>
</reference>
<gene>
    <name evidence="3" type="ORF">B0H65DRAFT_35953</name>
</gene>
<evidence type="ECO:0000313" key="4">
    <source>
        <dbReference type="Proteomes" id="UP001278500"/>
    </source>
</evidence>
<dbReference type="Proteomes" id="UP001278500">
    <property type="component" value="Unassembled WGS sequence"/>
</dbReference>
<dbReference type="InterPro" id="IPR000909">
    <property type="entry name" value="PLipase_C_PInositol-sp_X_dom"/>
</dbReference>
<dbReference type="CDD" id="cd08586">
    <property type="entry name" value="PI-PLCc_BcPLC_like"/>
    <property type="match status" value="1"/>
</dbReference>
<dbReference type="Pfam" id="PF00388">
    <property type="entry name" value="PI-PLC-X"/>
    <property type="match status" value="1"/>
</dbReference>
<dbReference type="Gene3D" id="3.20.20.190">
    <property type="entry name" value="Phosphatidylinositol (PI) phosphodiesterase"/>
    <property type="match status" value="1"/>
</dbReference>
<reference evidence="3" key="1">
    <citation type="journal article" date="2023" name="Mol. Phylogenet. Evol.">
        <title>Genome-scale phylogeny and comparative genomics of the fungal order Sordariales.</title>
        <authorList>
            <person name="Hensen N."/>
            <person name="Bonometti L."/>
            <person name="Westerberg I."/>
            <person name="Brannstrom I.O."/>
            <person name="Guillou S."/>
            <person name="Cros-Aarteil S."/>
            <person name="Calhoun S."/>
            <person name="Haridas S."/>
            <person name="Kuo A."/>
            <person name="Mondo S."/>
            <person name="Pangilinan J."/>
            <person name="Riley R."/>
            <person name="LaButti K."/>
            <person name="Andreopoulos B."/>
            <person name="Lipzen A."/>
            <person name="Chen C."/>
            <person name="Yan M."/>
            <person name="Daum C."/>
            <person name="Ng V."/>
            <person name="Clum A."/>
            <person name="Steindorff A."/>
            <person name="Ohm R.A."/>
            <person name="Martin F."/>
            <person name="Silar P."/>
            <person name="Natvig D.O."/>
            <person name="Lalanne C."/>
            <person name="Gautier V."/>
            <person name="Ament-Velasquez S.L."/>
            <person name="Kruys A."/>
            <person name="Hutchinson M.I."/>
            <person name="Powell A.J."/>
            <person name="Barry K."/>
            <person name="Miller A.N."/>
            <person name="Grigoriev I.V."/>
            <person name="Debuchy R."/>
            <person name="Gladieux P."/>
            <person name="Hiltunen Thoren M."/>
            <person name="Johannesson H."/>
        </authorList>
    </citation>
    <scope>NUCLEOTIDE SEQUENCE</scope>
    <source>
        <strain evidence="3">CBS 560.94</strain>
    </source>
</reference>
<evidence type="ECO:0000256" key="1">
    <source>
        <dbReference type="SAM" id="MobiDB-lite"/>
    </source>
</evidence>
<dbReference type="GO" id="GO:0008081">
    <property type="term" value="F:phosphoric diester hydrolase activity"/>
    <property type="evidence" value="ECO:0007669"/>
    <property type="project" value="InterPro"/>
</dbReference>
<name>A0AAE0JPH6_9PEZI</name>
<dbReference type="GO" id="GO:0006629">
    <property type="term" value="P:lipid metabolic process"/>
    <property type="evidence" value="ECO:0007669"/>
    <property type="project" value="InterPro"/>
</dbReference>